<dbReference type="Pfam" id="PF00311">
    <property type="entry name" value="PEPcase"/>
    <property type="match status" value="1"/>
</dbReference>
<feature type="active site" evidence="4">
    <location>
        <position position="582"/>
    </location>
</feature>
<dbReference type="AlphaFoldDB" id="A0A3B0C6U1"/>
<dbReference type="OrthoDB" id="9768133at2"/>
<evidence type="ECO:0000256" key="4">
    <source>
        <dbReference type="PROSITE-ProRule" id="PRU10112"/>
    </source>
</evidence>
<dbReference type="SUPFAM" id="SSF51621">
    <property type="entry name" value="Phosphoenolpyruvate/pyruvate domain"/>
    <property type="match status" value="1"/>
</dbReference>
<feature type="active site" evidence="3">
    <location>
        <position position="132"/>
    </location>
</feature>
<dbReference type="Proteomes" id="UP000276603">
    <property type="component" value="Unassembled WGS sequence"/>
</dbReference>
<dbReference type="GO" id="GO:0008964">
    <property type="term" value="F:phosphoenolpyruvate carboxylase activity"/>
    <property type="evidence" value="ECO:0007669"/>
    <property type="project" value="InterPro"/>
</dbReference>
<dbReference type="PROSITE" id="PS00781">
    <property type="entry name" value="PEPCASE_1"/>
    <property type="match status" value="1"/>
</dbReference>
<accession>A0A3B0C6U1</accession>
<keyword evidence="5" id="KW-0670">Pyruvate</keyword>
<evidence type="ECO:0000256" key="2">
    <source>
        <dbReference type="ARBA" id="ARBA00022419"/>
    </source>
</evidence>
<dbReference type="PROSITE" id="PS00393">
    <property type="entry name" value="PEPCASE_2"/>
    <property type="match status" value="1"/>
</dbReference>
<gene>
    <name evidence="5" type="ORF">D7Z94_16555</name>
</gene>
<evidence type="ECO:0000256" key="1">
    <source>
        <dbReference type="ARBA" id="ARBA00003670"/>
    </source>
</evidence>
<dbReference type="InterPro" id="IPR021135">
    <property type="entry name" value="PEP_COase"/>
</dbReference>
<dbReference type="EMBL" id="RBCJ01000003">
    <property type="protein sequence ID" value="RKN79879.1"/>
    <property type="molecule type" value="Genomic_DNA"/>
</dbReference>
<dbReference type="PANTHER" id="PTHR30523">
    <property type="entry name" value="PHOSPHOENOLPYRUVATE CARBOXYLASE"/>
    <property type="match status" value="1"/>
</dbReference>
<dbReference type="InterPro" id="IPR033129">
    <property type="entry name" value="PEPCASE_His_AS"/>
</dbReference>
<comment type="caution">
    <text evidence="5">The sequence shown here is derived from an EMBL/GenBank/DDBJ whole genome shotgun (WGS) entry which is preliminary data.</text>
</comment>
<evidence type="ECO:0000256" key="3">
    <source>
        <dbReference type="PROSITE-ProRule" id="PRU10111"/>
    </source>
</evidence>
<comment type="function">
    <text evidence="1">Forms oxaloacetate, a four-carbon dicarboxylic acid source for the tricarboxylic acid cycle.</text>
</comment>
<dbReference type="GO" id="GO:0005829">
    <property type="term" value="C:cytosol"/>
    <property type="evidence" value="ECO:0007669"/>
    <property type="project" value="TreeGrafter"/>
</dbReference>
<dbReference type="RefSeq" id="WP_120712687.1">
    <property type="nucleotide sequence ID" value="NZ_RBCJ01000003.1"/>
</dbReference>
<proteinExistence type="predicted"/>
<evidence type="ECO:0000313" key="6">
    <source>
        <dbReference type="Proteomes" id="UP000276603"/>
    </source>
</evidence>
<dbReference type="GO" id="GO:0006099">
    <property type="term" value="P:tricarboxylic acid cycle"/>
    <property type="evidence" value="ECO:0007669"/>
    <property type="project" value="InterPro"/>
</dbReference>
<dbReference type="PRINTS" id="PR00150">
    <property type="entry name" value="PEPCARBXLASE"/>
</dbReference>
<dbReference type="Gene3D" id="1.20.1440.90">
    <property type="entry name" value="Phosphoenolpyruvate/pyruvate domain"/>
    <property type="match status" value="1"/>
</dbReference>
<dbReference type="PANTHER" id="PTHR30523:SF32">
    <property type="entry name" value="PHOSPHOENOLPYRUVATE CARBOXYLASE"/>
    <property type="match status" value="1"/>
</dbReference>
<organism evidence="5 6">
    <name type="scientific">Ulvibacterium marinum</name>
    <dbReference type="NCBI Taxonomy" id="2419782"/>
    <lineage>
        <taxon>Bacteria</taxon>
        <taxon>Pseudomonadati</taxon>
        <taxon>Bacteroidota</taxon>
        <taxon>Flavobacteriia</taxon>
        <taxon>Flavobacteriales</taxon>
        <taxon>Flavobacteriaceae</taxon>
        <taxon>Ulvibacterium</taxon>
    </lineage>
</organism>
<dbReference type="GO" id="GO:0015977">
    <property type="term" value="P:carbon fixation"/>
    <property type="evidence" value="ECO:0007669"/>
    <property type="project" value="InterPro"/>
</dbReference>
<dbReference type="InterPro" id="IPR015813">
    <property type="entry name" value="Pyrv/PenolPyrv_kinase-like_dom"/>
</dbReference>
<name>A0A3B0C6U1_9FLAO</name>
<protein>
    <recommendedName>
        <fullName evidence="2">Phosphoenolpyruvate carboxylase</fullName>
    </recommendedName>
</protein>
<evidence type="ECO:0000313" key="5">
    <source>
        <dbReference type="EMBL" id="RKN79879.1"/>
    </source>
</evidence>
<dbReference type="InterPro" id="IPR018129">
    <property type="entry name" value="PEP_COase_Lys_AS"/>
</dbReference>
<keyword evidence="6" id="KW-1185">Reference proteome</keyword>
<reference evidence="5 6" key="1">
    <citation type="submission" date="2018-10" db="EMBL/GenBank/DDBJ databases">
        <title>Ulvibacterium marinum gen. nov., sp. nov., a novel marine bacterium of the family Flavobacteriaceae, isolated from a culture of the green alga Ulva prolifera.</title>
        <authorList>
            <person name="Zhang Z."/>
        </authorList>
    </citation>
    <scope>NUCLEOTIDE SEQUENCE [LARGE SCALE GENOMIC DNA]</scope>
    <source>
        <strain evidence="5 6">CCMM003</strain>
    </source>
</reference>
<sequence length="922" mass="105171">MAEGITLKKVEKEIGKAYIDLRFLLEALYEVLVENGEEGIADGIPWIQEGTSKDVSITPKVVQLYSLVFQLVNMVEINSAVQNRRKLEEDDFAGVNGLWAWNLKSLKEQGFTQREILDTMGKLSVEPVLTAHPTEAKRATVLEHHRELYLLLVQLENTMYSNHEKERIRETIKLTLYRLWKTGEIYLEKPDVDSEFRNILHYLVNVFPQVISIVDNRLEHALSIVGFNSETLRSHHFYPHISFGNWVGGDRDGHPLVTAEVTRHTLLQLRLNAFVVIRRKLNALVRRLSLTHSLKNCSTEYQGRLQEMSADLGDKGPEALNRNKGEAFRQMVSLMIAKLPVDTERGHATKLSEVQGAYIHSSQLRNDLLILQKELLHFGAKSMAYGDITGAIRIVEVFGFHLAALDIRQNSAFHDKAVSQLLKAAQLEEYSFGDWDEDKRTRFLLDELQHARPFVHPKTPLENEAQTVMECYRAVEAHTAKYGFNCIGSFIVSMTRSFSDLLTVYLLAKEAGLTFMADEGLVCKVHVVPLLETIEDLENGPSILKEYLGNSMVMRSLEYEQRQKKLARPRQQIMVGYSDSNKDGGIMASQWNLYKAQYRLAQVGKDFGVDIRFFHGKGGSISRGSGPTHYFIQALSFGSPNGDIRLTEQGETIAQKYANRVNAAYNIELLVANTLSKTLLEQSKEKTFHKHAKIIEWLANESKERYGELIRSEGFIAFFRTATPIDAIETSKIGSRPAKRTGASSLEDLRAIPWVFSWSQARYHMTSWYGLGTALKNLKSSHSEDYGKLKEALKEDPFLRYVFTNVDSSLAATDEEIMSMYAELVPDTDIRKAFLSKFLEELKSMRDHLYDLLEKDIKERRKNHYYSNQLRTTLMTSLHKKQIELLGKWREERKQNSKAAEKTQTELMLTINAIASANRNTG</sequence>